<dbReference type="eggNOG" id="ENOG5031TDE">
    <property type="taxonomic scope" value="Bacteria"/>
</dbReference>
<gene>
    <name evidence="2" type="ORF">Wenmar_01078</name>
</gene>
<feature type="domain" description="RNase NYN" evidence="1">
    <location>
        <begin position="65"/>
        <end position="167"/>
    </location>
</feature>
<protein>
    <submittedName>
        <fullName evidence="2">Zc3h12a-like Ribonuclease NYN domain protein</fullName>
    </submittedName>
</protein>
<comment type="caution">
    <text evidence="2">The sequence shown here is derived from an EMBL/GenBank/DDBJ whole genome shotgun (WGS) entry which is preliminary data.</text>
</comment>
<dbReference type="InterPro" id="IPR021869">
    <property type="entry name" value="RNase_Zc3h12_NYN"/>
</dbReference>
<evidence type="ECO:0000259" key="1">
    <source>
        <dbReference type="Pfam" id="PF11977"/>
    </source>
</evidence>
<dbReference type="Gene3D" id="3.40.50.11980">
    <property type="match status" value="1"/>
</dbReference>
<organism evidence="2 3">
    <name type="scientific">Wenxinia marina DSM 24838</name>
    <dbReference type="NCBI Taxonomy" id="1123501"/>
    <lineage>
        <taxon>Bacteria</taxon>
        <taxon>Pseudomonadati</taxon>
        <taxon>Pseudomonadota</taxon>
        <taxon>Alphaproteobacteria</taxon>
        <taxon>Rhodobacterales</taxon>
        <taxon>Roseobacteraceae</taxon>
        <taxon>Wenxinia</taxon>
    </lineage>
</organism>
<sequence>MGANAVVGLRYDEKKQKYRAGTGPKGNAYWKSRVTRVWTGTAVTLARPHEISDAILPDVRRGDRFVIDGSNVMHWSRDEPELRDVLAVIEILRARGARVHVFFDASAGHRLVAGYRGGRDFARALGLRSGEVTVVDQGVVADVPILQRARATGATVVTQDRYRDHSGLTDGVAILSGRIEDGRVILHPHAPLGA</sequence>
<keyword evidence="3" id="KW-1185">Reference proteome</keyword>
<name>A0A0D0NR77_9RHOB</name>
<evidence type="ECO:0000313" key="2">
    <source>
        <dbReference type="EMBL" id="KIQ70700.1"/>
    </source>
</evidence>
<reference evidence="2" key="1">
    <citation type="submission" date="2013-01" db="EMBL/GenBank/DDBJ databases">
        <authorList>
            <person name="Fiebig A."/>
            <person name="Goeker M."/>
            <person name="Klenk H.-P.P."/>
        </authorList>
    </citation>
    <scope>NUCLEOTIDE SEQUENCE [LARGE SCALE GENOMIC DNA]</scope>
    <source>
        <strain evidence="2">DSM 24838</strain>
    </source>
</reference>
<dbReference type="Proteomes" id="UP000035100">
    <property type="component" value="Unassembled WGS sequence"/>
</dbReference>
<dbReference type="STRING" id="1123501.Wenmar_01078"/>
<proteinExistence type="predicted"/>
<dbReference type="AlphaFoldDB" id="A0A0D0NR77"/>
<accession>A0A0D0NR77</accession>
<evidence type="ECO:0000313" key="3">
    <source>
        <dbReference type="Proteomes" id="UP000035100"/>
    </source>
</evidence>
<dbReference type="EMBL" id="AONG01000005">
    <property type="protein sequence ID" value="KIQ70700.1"/>
    <property type="molecule type" value="Genomic_DNA"/>
</dbReference>
<dbReference type="Pfam" id="PF11977">
    <property type="entry name" value="RNase_Zc3h12a"/>
    <property type="match status" value="1"/>
</dbReference>